<name>A0A6V8ID80_9PROT</name>
<evidence type="ECO:0000313" key="3">
    <source>
        <dbReference type="Proteomes" id="UP000548726"/>
    </source>
</evidence>
<feature type="region of interest" description="Disordered" evidence="1">
    <location>
        <begin position="303"/>
        <end position="372"/>
    </location>
</feature>
<feature type="compositionally biased region" description="Polar residues" evidence="1">
    <location>
        <begin position="307"/>
        <end position="337"/>
    </location>
</feature>
<gene>
    <name evidence="2" type="ORF">DmAi_25750</name>
</gene>
<dbReference type="EMBL" id="BLJP01000013">
    <property type="protein sequence ID" value="GFE94516.1"/>
    <property type="molecule type" value="Genomic_DNA"/>
</dbReference>
<dbReference type="Proteomes" id="UP000548726">
    <property type="component" value="Unassembled WGS sequence"/>
</dbReference>
<comment type="caution">
    <text evidence="2">The sequence shown here is derived from an EMBL/GenBank/DDBJ whole genome shotgun (WGS) entry which is preliminary data.</text>
</comment>
<sequence length="528" mass="55366">MSEMLIDELVVRLGLDTSALQSEARQTTQLLDKLRQSAEQMGTGTRQASTQAATALARMRGEAVSLLAVLSGGRGLNRLLAELNTASSQTPTRRTAPRLSSASPLPASPATSGSAAPASFGARTSRQNQTPPAAPLFRPPFRALPVIPRSSPPGLLSTTFHTAPHSIQQTAPFSIPSAAAVSQQNPALSSQPVSLSAARQPRSADIGDSVLPVAGQSSDQKRRLSHNLPQHQSEAEFSKTGKAFPAERILQERPVRIHSEQGTARSGSLPRTLSLPVAERPVARSGMAVLSTHPLSLSQHAEKKAFSTLSTDPKKSANLQSAASPSHHPQSDRTASSALVRIMTQAARHTARKSDGSHAFLHQPAGHTGERTPLATRAFSSKYGRSHQPFPRSDKPHNLSGPAAGQSLPFGFLPEKMPAGRTQRHTAPADALRTETRTLSRALASLQDYAGRVHATQPYLPGSPLLNAAASRSTASGINATLPITTTHIGPVTITVPSGNPHAIAQALQGLGGGDSHTLTSLATIGTV</sequence>
<organism evidence="2 3">
    <name type="scientific">Acetobacter persici</name>
    <dbReference type="NCBI Taxonomy" id="1076596"/>
    <lineage>
        <taxon>Bacteria</taxon>
        <taxon>Pseudomonadati</taxon>
        <taxon>Pseudomonadota</taxon>
        <taxon>Alphaproteobacteria</taxon>
        <taxon>Acetobacterales</taxon>
        <taxon>Acetobacteraceae</taxon>
        <taxon>Acetobacter</taxon>
    </lineage>
</organism>
<evidence type="ECO:0000256" key="1">
    <source>
        <dbReference type="SAM" id="MobiDB-lite"/>
    </source>
</evidence>
<keyword evidence="3" id="KW-1185">Reference proteome</keyword>
<feature type="compositionally biased region" description="Polar residues" evidence="1">
    <location>
        <begin position="84"/>
        <end position="93"/>
    </location>
</feature>
<dbReference type="OrthoDB" id="7226440at2"/>
<feature type="compositionally biased region" description="Low complexity" evidence="1">
    <location>
        <begin position="97"/>
        <end position="123"/>
    </location>
</feature>
<reference evidence="2 3" key="1">
    <citation type="journal article" date="2020" name="Cell Rep.">
        <title>Local necrotic cells trigger systemic immune activation via gut microbiome dysbiosis in Drosophila.</title>
        <authorList>
            <person name="Kosakamoto H."/>
            <person name="Yamauchi T."/>
            <person name="Akuzawa-Tokita Y."/>
            <person name="Nishimura K."/>
            <person name="Soga T."/>
            <person name="Murakami T."/>
            <person name="Mori H."/>
            <person name="Yamamoto K."/>
            <person name="Miyazaki R."/>
            <person name="Koto A."/>
            <person name="Miura M."/>
            <person name="Obata F."/>
        </authorList>
    </citation>
    <scope>NUCLEOTIDE SEQUENCE [LARGE SCALE GENOMIC DNA]</scope>
    <source>
        <strain evidence="2 3">Ai</strain>
    </source>
</reference>
<feature type="region of interest" description="Disordered" evidence="1">
    <location>
        <begin position="84"/>
        <end position="150"/>
    </location>
</feature>
<feature type="region of interest" description="Disordered" evidence="1">
    <location>
        <begin position="191"/>
        <end position="251"/>
    </location>
</feature>
<dbReference type="AlphaFoldDB" id="A0A6V8ID80"/>
<dbReference type="RefSeq" id="WP_143217665.1">
    <property type="nucleotide sequence ID" value="NZ_BLJP01000013.1"/>
</dbReference>
<accession>A0A6V8ID80</accession>
<protein>
    <submittedName>
        <fullName evidence="2">Uncharacterized protein</fullName>
    </submittedName>
</protein>
<proteinExistence type="predicted"/>
<evidence type="ECO:0000313" key="2">
    <source>
        <dbReference type="EMBL" id="GFE94516.1"/>
    </source>
</evidence>